<dbReference type="InterPro" id="IPR036271">
    <property type="entry name" value="Tet_transcr_reg_TetR-rel_C_sf"/>
</dbReference>
<dbReference type="PROSITE" id="PS50977">
    <property type="entry name" value="HTH_TETR_2"/>
    <property type="match status" value="1"/>
</dbReference>
<dbReference type="InterPro" id="IPR009057">
    <property type="entry name" value="Homeodomain-like_sf"/>
</dbReference>
<dbReference type="SUPFAM" id="SSF48498">
    <property type="entry name" value="Tetracyclin repressor-like, C-terminal domain"/>
    <property type="match status" value="1"/>
</dbReference>
<dbReference type="GO" id="GO:0003700">
    <property type="term" value="F:DNA-binding transcription factor activity"/>
    <property type="evidence" value="ECO:0007669"/>
    <property type="project" value="TreeGrafter"/>
</dbReference>
<dbReference type="EMBL" id="QMEY01000009">
    <property type="protein sequence ID" value="RBQ18023.1"/>
    <property type="molecule type" value="Genomic_DNA"/>
</dbReference>
<dbReference type="Gene3D" id="1.10.10.60">
    <property type="entry name" value="Homeodomain-like"/>
    <property type="match status" value="1"/>
</dbReference>
<dbReference type="InterPro" id="IPR023772">
    <property type="entry name" value="DNA-bd_HTH_TetR-type_CS"/>
</dbReference>
<evidence type="ECO:0000256" key="3">
    <source>
        <dbReference type="ARBA" id="ARBA00023125"/>
    </source>
</evidence>
<dbReference type="RefSeq" id="WP_113982623.1">
    <property type="nucleotide sequence ID" value="NZ_QMEY01000009.1"/>
</dbReference>
<evidence type="ECO:0000313" key="8">
    <source>
        <dbReference type="Proteomes" id="UP000253303"/>
    </source>
</evidence>
<dbReference type="PRINTS" id="PR00455">
    <property type="entry name" value="HTHTETR"/>
</dbReference>
<organism evidence="7 8">
    <name type="scientific">Spongiactinospora rosea</name>
    <dbReference type="NCBI Taxonomy" id="2248750"/>
    <lineage>
        <taxon>Bacteria</taxon>
        <taxon>Bacillati</taxon>
        <taxon>Actinomycetota</taxon>
        <taxon>Actinomycetes</taxon>
        <taxon>Streptosporangiales</taxon>
        <taxon>Streptosporangiaceae</taxon>
        <taxon>Spongiactinospora</taxon>
    </lineage>
</organism>
<keyword evidence="3 5" id="KW-0238">DNA-binding</keyword>
<sequence length="210" mass="23812">MADLSPRSQGDQGRRTIVRDPEGARRALLASAIQLFEKNGYAATSVQSITAAANLTKGAFYHHFKSKEDLLFHVHDRFIDYQLYRARKVVADVKLRADAKLRRLIVEALLEPMAIYRSEITVFLQERRFLSGEVFAEIKHKREEFERHFVEVIEAGMRERVFRQVGPPRIVAFGIIGMGAWTHVWLDGEGAISPAEVGGTYAEMVVNGLR</sequence>
<keyword evidence="4" id="KW-0804">Transcription</keyword>
<proteinExistence type="predicted"/>
<dbReference type="InterPro" id="IPR050109">
    <property type="entry name" value="HTH-type_TetR-like_transc_reg"/>
</dbReference>
<gene>
    <name evidence="7" type="ORF">DP939_21870</name>
</gene>
<dbReference type="AlphaFoldDB" id="A0A366LWV6"/>
<dbReference type="OrthoDB" id="3190535at2"/>
<keyword evidence="1" id="KW-0678">Repressor</keyword>
<accession>A0A366LWV6</accession>
<dbReference type="Proteomes" id="UP000253303">
    <property type="component" value="Unassembled WGS sequence"/>
</dbReference>
<feature type="domain" description="HTH tetR-type" evidence="6">
    <location>
        <begin position="22"/>
        <end position="82"/>
    </location>
</feature>
<feature type="DNA-binding region" description="H-T-H motif" evidence="5">
    <location>
        <begin position="45"/>
        <end position="64"/>
    </location>
</feature>
<evidence type="ECO:0000256" key="5">
    <source>
        <dbReference type="PROSITE-ProRule" id="PRU00335"/>
    </source>
</evidence>
<reference evidence="7 8" key="1">
    <citation type="submission" date="2018-06" db="EMBL/GenBank/DDBJ databases">
        <title>Sphaerisporangium craniellae sp. nov., isolated from a marine sponge in the South China Sea.</title>
        <authorList>
            <person name="Li L."/>
        </authorList>
    </citation>
    <scope>NUCLEOTIDE SEQUENCE [LARGE SCALE GENOMIC DNA]</scope>
    <source>
        <strain evidence="7 8">LHW63015</strain>
    </source>
</reference>
<dbReference type="InterPro" id="IPR001647">
    <property type="entry name" value="HTH_TetR"/>
</dbReference>
<dbReference type="GO" id="GO:0000976">
    <property type="term" value="F:transcription cis-regulatory region binding"/>
    <property type="evidence" value="ECO:0007669"/>
    <property type="project" value="TreeGrafter"/>
</dbReference>
<dbReference type="PANTHER" id="PTHR30055:SF175">
    <property type="entry name" value="HTH-TYPE TRANSCRIPTIONAL REPRESSOR KSTR2"/>
    <property type="match status" value="1"/>
</dbReference>
<evidence type="ECO:0000256" key="4">
    <source>
        <dbReference type="ARBA" id="ARBA00023163"/>
    </source>
</evidence>
<dbReference type="Gene3D" id="1.10.357.10">
    <property type="entry name" value="Tetracycline Repressor, domain 2"/>
    <property type="match status" value="1"/>
</dbReference>
<dbReference type="Pfam" id="PF17932">
    <property type="entry name" value="TetR_C_24"/>
    <property type="match status" value="1"/>
</dbReference>
<dbReference type="Pfam" id="PF00440">
    <property type="entry name" value="TetR_N"/>
    <property type="match status" value="1"/>
</dbReference>
<evidence type="ECO:0000256" key="1">
    <source>
        <dbReference type="ARBA" id="ARBA00022491"/>
    </source>
</evidence>
<comment type="caution">
    <text evidence="7">The sequence shown here is derived from an EMBL/GenBank/DDBJ whole genome shotgun (WGS) entry which is preliminary data.</text>
</comment>
<dbReference type="PANTHER" id="PTHR30055">
    <property type="entry name" value="HTH-TYPE TRANSCRIPTIONAL REGULATOR RUTR"/>
    <property type="match status" value="1"/>
</dbReference>
<dbReference type="InterPro" id="IPR041490">
    <property type="entry name" value="KstR2_TetR_C"/>
</dbReference>
<dbReference type="SUPFAM" id="SSF46689">
    <property type="entry name" value="Homeodomain-like"/>
    <property type="match status" value="1"/>
</dbReference>
<keyword evidence="2" id="KW-0805">Transcription regulation</keyword>
<keyword evidence="8" id="KW-1185">Reference proteome</keyword>
<evidence type="ECO:0000259" key="6">
    <source>
        <dbReference type="PROSITE" id="PS50977"/>
    </source>
</evidence>
<evidence type="ECO:0000256" key="2">
    <source>
        <dbReference type="ARBA" id="ARBA00023015"/>
    </source>
</evidence>
<dbReference type="PROSITE" id="PS01081">
    <property type="entry name" value="HTH_TETR_1"/>
    <property type="match status" value="1"/>
</dbReference>
<protein>
    <submittedName>
        <fullName evidence="7">TetR/AcrR family transcriptional regulator</fullName>
    </submittedName>
</protein>
<evidence type="ECO:0000313" key="7">
    <source>
        <dbReference type="EMBL" id="RBQ18023.1"/>
    </source>
</evidence>
<name>A0A366LWV6_9ACTN</name>